<comment type="caution">
    <text evidence="1">The sequence shown here is derived from an EMBL/GenBank/DDBJ whole genome shotgun (WGS) entry which is preliminary data.</text>
</comment>
<sequence>MFVRPHCGAAYRPLVCPTPLRCFLPTTGLFDPIAVLLTDQWPPSNRNPERDIEHHILLEAHANSPSIADRLSLKAVRQPATPRGTLSISV</sequence>
<dbReference type="Proteomes" id="UP000828390">
    <property type="component" value="Unassembled WGS sequence"/>
</dbReference>
<proteinExistence type="predicted"/>
<evidence type="ECO:0000313" key="1">
    <source>
        <dbReference type="EMBL" id="KAH3769985.1"/>
    </source>
</evidence>
<dbReference type="EMBL" id="JAIWYP010000009">
    <property type="protein sequence ID" value="KAH3769985.1"/>
    <property type="molecule type" value="Genomic_DNA"/>
</dbReference>
<name>A0A9D4IDL0_DREPO</name>
<dbReference type="AlphaFoldDB" id="A0A9D4IDL0"/>
<accession>A0A9D4IDL0</accession>
<evidence type="ECO:0000313" key="2">
    <source>
        <dbReference type="Proteomes" id="UP000828390"/>
    </source>
</evidence>
<gene>
    <name evidence="1" type="ORF">DPMN_171264</name>
</gene>
<organism evidence="1 2">
    <name type="scientific">Dreissena polymorpha</name>
    <name type="common">Zebra mussel</name>
    <name type="synonym">Mytilus polymorpha</name>
    <dbReference type="NCBI Taxonomy" id="45954"/>
    <lineage>
        <taxon>Eukaryota</taxon>
        <taxon>Metazoa</taxon>
        <taxon>Spiralia</taxon>
        <taxon>Lophotrochozoa</taxon>
        <taxon>Mollusca</taxon>
        <taxon>Bivalvia</taxon>
        <taxon>Autobranchia</taxon>
        <taxon>Heteroconchia</taxon>
        <taxon>Euheterodonta</taxon>
        <taxon>Imparidentia</taxon>
        <taxon>Neoheterodontei</taxon>
        <taxon>Myida</taxon>
        <taxon>Dreissenoidea</taxon>
        <taxon>Dreissenidae</taxon>
        <taxon>Dreissena</taxon>
    </lineage>
</organism>
<reference evidence="1" key="2">
    <citation type="submission" date="2020-11" db="EMBL/GenBank/DDBJ databases">
        <authorList>
            <person name="McCartney M.A."/>
            <person name="Auch B."/>
            <person name="Kono T."/>
            <person name="Mallez S."/>
            <person name="Becker A."/>
            <person name="Gohl D.M."/>
            <person name="Silverstein K.A.T."/>
            <person name="Koren S."/>
            <person name="Bechman K.B."/>
            <person name="Herman A."/>
            <person name="Abrahante J.E."/>
            <person name="Garbe J."/>
        </authorList>
    </citation>
    <scope>NUCLEOTIDE SEQUENCE</scope>
    <source>
        <strain evidence="1">Duluth1</strain>
        <tissue evidence="1">Whole animal</tissue>
    </source>
</reference>
<protein>
    <submittedName>
        <fullName evidence="1">Uncharacterized protein</fullName>
    </submittedName>
</protein>
<reference evidence="1" key="1">
    <citation type="journal article" date="2019" name="bioRxiv">
        <title>The Genome of the Zebra Mussel, Dreissena polymorpha: A Resource for Invasive Species Research.</title>
        <authorList>
            <person name="McCartney M.A."/>
            <person name="Auch B."/>
            <person name="Kono T."/>
            <person name="Mallez S."/>
            <person name="Zhang Y."/>
            <person name="Obille A."/>
            <person name="Becker A."/>
            <person name="Abrahante J.E."/>
            <person name="Garbe J."/>
            <person name="Badalamenti J.P."/>
            <person name="Herman A."/>
            <person name="Mangelson H."/>
            <person name="Liachko I."/>
            <person name="Sullivan S."/>
            <person name="Sone E.D."/>
            <person name="Koren S."/>
            <person name="Silverstein K.A.T."/>
            <person name="Beckman K.B."/>
            <person name="Gohl D.M."/>
        </authorList>
    </citation>
    <scope>NUCLEOTIDE SEQUENCE</scope>
    <source>
        <strain evidence="1">Duluth1</strain>
        <tissue evidence="1">Whole animal</tissue>
    </source>
</reference>
<keyword evidence="2" id="KW-1185">Reference proteome</keyword>